<dbReference type="GO" id="GO:0016829">
    <property type="term" value="F:lyase activity"/>
    <property type="evidence" value="ECO:0007669"/>
    <property type="project" value="InterPro"/>
</dbReference>
<dbReference type="SUPFAM" id="SSF53383">
    <property type="entry name" value="PLP-dependent transferases"/>
    <property type="match status" value="1"/>
</dbReference>
<evidence type="ECO:0000313" key="6">
    <source>
        <dbReference type="EMBL" id="QUC16003.1"/>
    </source>
</evidence>
<dbReference type="GeneID" id="66061022"/>
<keyword evidence="3" id="KW-0663">Pyridoxal phosphate</keyword>
<reference evidence="5" key="1">
    <citation type="journal article" date="2016" name="Genome Announc.">
        <title>Genome Sequence of Ustilaginoidea virens IPU010, a Rice Pathogenic Fungus Causing False Smut.</title>
        <authorList>
            <person name="Kumagai T."/>
            <person name="Ishii T."/>
            <person name="Terai G."/>
            <person name="Umemura M."/>
            <person name="Machida M."/>
            <person name="Asai K."/>
        </authorList>
    </citation>
    <scope>NUCLEOTIDE SEQUENCE [LARGE SCALE GENOMIC DNA]</scope>
    <source>
        <strain evidence="5">IPU010</strain>
    </source>
</reference>
<reference evidence="8" key="2">
    <citation type="journal article" date="2016" name="Genome Announc.">
        <title>Genome sequence of Ustilaginoidea virens IPU010, a rice pathogenic fungus causing false smut.</title>
        <authorList>
            <person name="Kumagai T."/>
            <person name="Ishii T."/>
            <person name="Terai G."/>
            <person name="Umemura M."/>
            <person name="Machida M."/>
            <person name="Asai K."/>
        </authorList>
    </citation>
    <scope>NUCLEOTIDE SEQUENCE [LARGE SCALE GENOMIC DNA]</scope>
    <source>
        <strain evidence="8">IPU010</strain>
    </source>
</reference>
<protein>
    <recommendedName>
        <fullName evidence="4">Aromatic amino acid beta-eliminating lyase/threonine aldolase domain-containing protein</fullName>
    </recommendedName>
</protein>
<evidence type="ECO:0000313" key="7">
    <source>
        <dbReference type="Proteomes" id="UP000027002"/>
    </source>
</evidence>
<dbReference type="Pfam" id="PF01212">
    <property type="entry name" value="Beta_elim_lyase"/>
    <property type="match status" value="1"/>
</dbReference>
<dbReference type="RefSeq" id="XP_042993676.1">
    <property type="nucleotide sequence ID" value="XM_043137742.1"/>
</dbReference>
<reference evidence="6" key="3">
    <citation type="submission" date="2020-03" db="EMBL/GenBank/DDBJ databases">
        <title>A mixture of massive structural variations and highly conserved coding sequences in Ustilaginoidea virens genome.</title>
        <authorList>
            <person name="Zhang K."/>
            <person name="Zhao Z."/>
            <person name="Zhang Z."/>
            <person name="Li Y."/>
            <person name="Hsiang T."/>
            <person name="Sun W."/>
        </authorList>
    </citation>
    <scope>NUCLEOTIDE SEQUENCE</scope>
    <source>
        <strain evidence="6">UV-8b</strain>
    </source>
</reference>
<dbReference type="InterPro" id="IPR015422">
    <property type="entry name" value="PyrdxlP-dep_Trfase_small"/>
</dbReference>
<dbReference type="InterPro" id="IPR001597">
    <property type="entry name" value="ArAA_b-elim_lyase/Thr_aldolase"/>
</dbReference>
<dbReference type="PANTHER" id="PTHR48097:SF5">
    <property type="entry name" value="LOW SPECIFICITY L-THREONINE ALDOLASE"/>
    <property type="match status" value="1"/>
</dbReference>
<evidence type="ECO:0000313" key="5">
    <source>
        <dbReference type="EMBL" id="GAO16397.1"/>
    </source>
</evidence>
<evidence type="ECO:0000256" key="2">
    <source>
        <dbReference type="ARBA" id="ARBA00006966"/>
    </source>
</evidence>
<dbReference type="STRING" id="1159556.A0A063BWH2"/>
<evidence type="ECO:0000256" key="3">
    <source>
        <dbReference type="ARBA" id="ARBA00022898"/>
    </source>
</evidence>
<feature type="domain" description="Aromatic amino acid beta-eliminating lyase/threonine aldolase" evidence="4">
    <location>
        <begin position="26"/>
        <end position="301"/>
    </location>
</feature>
<comment type="similarity">
    <text evidence="2">Belongs to the threonine aldolase family.</text>
</comment>
<dbReference type="Proteomes" id="UP000027002">
    <property type="component" value="Chromosome 1"/>
</dbReference>
<dbReference type="GO" id="GO:0006520">
    <property type="term" value="P:amino acid metabolic process"/>
    <property type="evidence" value="ECO:0007669"/>
    <property type="project" value="InterPro"/>
</dbReference>
<dbReference type="EMBL" id="BBTG02000035">
    <property type="protein sequence ID" value="GAO16397.1"/>
    <property type="molecule type" value="Genomic_DNA"/>
</dbReference>
<dbReference type="HOGENOM" id="CLU_049619_1_0_1"/>
<evidence type="ECO:0000256" key="1">
    <source>
        <dbReference type="ARBA" id="ARBA00001933"/>
    </source>
</evidence>
<proteinExistence type="inferred from homology"/>
<dbReference type="InterPro" id="IPR015424">
    <property type="entry name" value="PyrdxlP-dep_Trfase"/>
</dbReference>
<dbReference type="EMBL" id="CP072753">
    <property type="protein sequence ID" value="QUC16003.1"/>
    <property type="molecule type" value="Genomic_DNA"/>
</dbReference>
<dbReference type="InterPro" id="IPR015421">
    <property type="entry name" value="PyrdxlP-dep_Trfase_major"/>
</dbReference>
<comment type="cofactor">
    <cofactor evidence="1">
        <name>pyridoxal 5'-phosphate</name>
        <dbReference type="ChEBI" id="CHEBI:597326"/>
    </cofactor>
</comment>
<evidence type="ECO:0000259" key="4">
    <source>
        <dbReference type="Pfam" id="PF01212"/>
    </source>
</evidence>
<evidence type="ECO:0000313" key="8">
    <source>
        <dbReference type="Proteomes" id="UP000054053"/>
    </source>
</evidence>
<dbReference type="Proteomes" id="UP000054053">
    <property type="component" value="Unassembled WGS sequence"/>
</dbReference>
<dbReference type="KEGG" id="uvi:66061022"/>
<dbReference type="PANTHER" id="PTHR48097">
    <property type="entry name" value="L-THREONINE ALDOLASE-RELATED"/>
    <property type="match status" value="1"/>
</dbReference>
<gene>
    <name evidence="6" type="ORF">UV8b_00244</name>
    <name evidence="5" type="ORF">UVI_02049510</name>
</gene>
<dbReference type="Gene3D" id="3.40.640.10">
    <property type="entry name" value="Type I PLP-dependent aspartate aminotransferase-like (Major domain)"/>
    <property type="match status" value="1"/>
</dbReference>
<sequence length="354" mass="38713">MPDTSLLGVKEKYSFLDDYSQGAHPQLLEALIASNHTQETGYGNDRYSAEAKRNIRAHLGCEDVGVFFVPSGTSANAISIAACLRPHEAVIAATSGHIVTRETGAVEASGHKIITVPPVNGKLTTETITKALDDNWHFPHMAKPRLVYISNATEVGTVYSKGELTAIKRLCEAKGLLLFMDGARIGAALTSTKNDLTLSDVLELTDIFWIGGTKNGALLGEAVVVKDPGLAQDFEFYVKQHGSLLAKGRIMGVAFSELFRGDLYFDLARRGNVAAEKLSRSIVGAGYALRAETETNQVFAILPVDLVQELQKDFVFYVWEKCGEDWAVVRLLTTWATDISQLEKFNQTVLSWSR</sequence>
<dbReference type="Gene3D" id="3.90.1150.10">
    <property type="entry name" value="Aspartate Aminotransferase, domain 1"/>
    <property type="match status" value="1"/>
</dbReference>
<name>A0A063BWH2_USTVR</name>
<keyword evidence="7" id="KW-1185">Reference proteome</keyword>
<dbReference type="OrthoDB" id="10261951at2759"/>
<accession>A0A063BWH2</accession>
<dbReference type="AlphaFoldDB" id="A0A063BWH2"/>
<organism evidence="5 8">
    <name type="scientific">Ustilaginoidea virens</name>
    <name type="common">Rice false smut fungus</name>
    <name type="synonym">Villosiclava virens</name>
    <dbReference type="NCBI Taxonomy" id="1159556"/>
    <lineage>
        <taxon>Eukaryota</taxon>
        <taxon>Fungi</taxon>
        <taxon>Dikarya</taxon>
        <taxon>Ascomycota</taxon>
        <taxon>Pezizomycotina</taxon>
        <taxon>Sordariomycetes</taxon>
        <taxon>Hypocreomycetidae</taxon>
        <taxon>Hypocreales</taxon>
        <taxon>Clavicipitaceae</taxon>
        <taxon>Ustilaginoidea</taxon>
    </lineage>
</organism>